<evidence type="ECO:0000259" key="2">
    <source>
        <dbReference type="Pfam" id="PF01882"/>
    </source>
</evidence>
<dbReference type="EMBL" id="JAUSTZ010000009">
    <property type="protein sequence ID" value="MDQ0227513.1"/>
    <property type="molecule type" value="Genomic_DNA"/>
</dbReference>
<feature type="transmembrane region" description="Helical" evidence="1">
    <location>
        <begin position="6"/>
        <end position="26"/>
    </location>
</feature>
<keyword evidence="1" id="KW-1133">Transmembrane helix</keyword>
<keyword evidence="1" id="KW-0472">Membrane</keyword>
<evidence type="ECO:0000256" key="1">
    <source>
        <dbReference type="SAM" id="Phobius"/>
    </source>
</evidence>
<organism evidence="3 4">
    <name type="scientific">Metabacillus niabensis</name>
    <dbReference type="NCBI Taxonomy" id="324854"/>
    <lineage>
        <taxon>Bacteria</taxon>
        <taxon>Bacillati</taxon>
        <taxon>Bacillota</taxon>
        <taxon>Bacilli</taxon>
        <taxon>Bacillales</taxon>
        <taxon>Bacillaceae</taxon>
        <taxon>Metabacillus</taxon>
    </lineage>
</organism>
<dbReference type="PANTHER" id="PTHR34351:SF2">
    <property type="entry name" value="DUF58 DOMAIN-CONTAINING PROTEIN"/>
    <property type="match status" value="1"/>
</dbReference>
<proteinExistence type="predicted"/>
<dbReference type="Pfam" id="PF01882">
    <property type="entry name" value="DUF58"/>
    <property type="match status" value="1"/>
</dbReference>
<feature type="domain" description="DUF58" evidence="2">
    <location>
        <begin position="184"/>
        <end position="364"/>
    </location>
</feature>
<reference evidence="3 4" key="1">
    <citation type="submission" date="2023-07" db="EMBL/GenBank/DDBJ databases">
        <title>Genomic Encyclopedia of Type Strains, Phase IV (KMG-IV): sequencing the most valuable type-strain genomes for metagenomic binning, comparative biology and taxonomic classification.</title>
        <authorList>
            <person name="Goeker M."/>
        </authorList>
    </citation>
    <scope>NUCLEOTIDE SEQUENCE [LARGE SCALE GENOMIC DNA]</scope>
    <source>
        <strain evidence="3 4">DSM 17723</strain>
    </source>
</reference>
<comment type="caution">
    <text evidence="3">The sequence shown here is derived from an EMBL/GenBank/DDBJ whole genome shotgun (WGS) entry which is preliminary data.</text>
</comment>
<gene>
    <name evidence="3" type="ORF">J2S02_003858</name>
</gene>
<protein>
    <submittedName>
        <fullName evidence="3">Uncharacterized protein (DUF58 family)</fullName>
    </submittedName>
</protein>
<evidence type="ECO:0000313" key="4">
    <source>
        <dbReference type="Proteomes" id="UP001232245"/>
    </source>
</evidence>
<dbReference type="Proteomes" id="UP001232245">
    <property type="component" value="Unassembled WGS sequence"/>
</dbReference>
<keyword evidence="1" id="KW-0812">Transmembrane</keyword>
<accession>A0ABT9Z5H5</accession>
<dbReference type="InterPro" id="IPR002881">
    <property type="entry name" value="DUF58"/>
</dbReference>
<evidence type="ECO:0000313" key="3">
    <source>
        <dbReference type="EMBL" id="MDQ0227513.1"/>
    </source>
</evidence>
<name>A0ABT9Z5H5_9BACI</name>
<dbReference type="RefSeq" id="WP_174881247.1">
    <property type="nucleotide sequence ID" value="NZ_CADEPK010000332.1"/>
</dbReference>
<keyword evidence="4" id="KW-1185">Reference proteome</keyword>
<sequence length="373" mass="43351">MSISWFIIITCLIALIQSIIFNKWGLSRVKYQRFFSKEAVFAGEEIEMIDQISNHKLLPIPWLRLESKIDKQLQFLKKQDQEIEIHSEEFHRTLFSLLPFQKITRRHRVRCNKRGYYELKSVSLTIGDVLGLGESFHHVDAVATVIVYPEIIPTDDIPLPSHSWLGEISVRRWIIDDPFIMAGVKKYAYGDPMNSVNWKATARTNSLQVNKRDTTADHELMIYVNFDESEDIWMPIQNMELIEKAISYAASIAHYSISKGIPTGFVCNSYLVEPFRENLDSNIKKPIRIEPKNGTEQLTFIYDTMAKLCMDKSISFNHLLKEELHNRTNNDILIITFIMTESMEESIRILETQGNKVEIMVVDEEIEGEKDEK</sequence>
<dbReference type="PANTHER" id="PTHR34351">
    <property type="entry name" value="SLR1927 PROTEIN-RELATED"/>
    <property type="match status" value="1"/>
</dbReference>